<evidence type="ECO:0000256" key="1">
    <source>
        <dbReference type="SAM" id="MobiDB-lite"/>
    </source>
</evidence>
<keyword evidence="2" id="KW-1133">Transmembrane helix</keyword>
<keyword evidence="2" id="KW-0812">Transmembrane</keyword>
<accession>A0AAJ0FIP7</accession>
<feature type="compositionally biased region" description="Basic and acidic residues" evidence="1">
    <location>
        <begin position="96"/>
        <end position="111"/>
    </location>
</feature>
<evidence type="ECO:0000313" key="3">
    <source>
        <dbReference type="EMBL" id="KAK1762300.1"/>
    </source>
</evidence>
<reference evidence="3" key="1">
    <citation type="submission" date="2023-06" db="EMBL/GenBank/DDBJ databases">
        <title>Genome-scale phylogeny and comparative genomics of the fungal order Sordariales.</title>
        <authorList>
            <consortium name="Lawrence Berkeley National Laboratory"/>
            <person name="Hensen N."/>
            <person name="Bonometti L."/>
            <person name="Westerberg I."/>
            <person name="Brannstrom I.O."/>
            <person name="Guillou S."/>
            <person name="Cros-Aarteil S."/>
            <person name="Calhoun S."/>
            <person name="Haridas S."/>
            <person name="Kuo A."/>
            <person name="Mondo S."/>
            <person name="Pangilinan J."/>
            <person name="Riley R."/>
            <person name="Labutti K."/>
            <person name="Andreopoulos B."/>
            <person name="Lipzen A."/>
            <person name="Chen C."/>
            <person name="Yanf M."/>
            <person name="Daum C."/>
            <person name="Ng V."/>
            <person name="Clum A."/>
            <person name="Steindorff A."/>
            <person name="Ohm R."/>
            <person name="Martin F."/>
            <person name="Silar P."/>
            <person name="Natvig D."/>
            <person name="Lalanne C."/>
            <person name="Gautier V."/>
            <person name="Ament-Velasquez S.L."/>
            <person name="Kruys A."/>
            <person name="Hutchinson M.I."/>
            <person name="Powell A.J."/>
            <person name="Barry K."/>
            <person name="Miller A.N."/>
            <person name="Grigoriev I.V."/>
            <person name="Debuchy R."/>
            <person name="Gladieux P."/>
            <person name="Thoren M.H."/>
            <person name="Johannesson H."/>
        </authorList>
    </citation>
    <scope>NUCLEOTIDE SEQUENCE</scope>
    <source>
        <strain evidence="3">8032-3</strain>
    </source>
</reference>
<evidence type="ECO:0000313" key="4">
    <source>
        <dbReference type="Proteomes" id="UP001244011"/>
    </source>
</evidence>
<feature type="region of interest" description="Disordered" evidence="1">
    <location>
        <begin position="73"/>
        <end position="111"/>
    </location>
</feature>
<dbReference type="Proteomes" id="UP001244011">
    <property type="component" value="Unassembled WGS sequence"/>
</dbReference>
<dbReference type="EMBL" id="MU839039">
    <property type="protein sequence ID" value="KAK1762300.1"/>
    <property type="molecule type" value="Genomic_DNA"/>
</dbReference>
<organism evidence="3 4">
    <name type="scientific">Phialemonium atrogriseum</name>
    <dbReference type="NCBI Taxonomy" id="1093897"/>
    <lineage>
        <taxon>Eukaryota</taxon>
        <taxon>Fungi</taxon>
        <taxon>Dikarya</taxon>
        <taxon>Ascomycota</taxon>
        <taxon>Pezizomycotina</taxon>
        <taxon>Sordariomycetes</taxon>
        <taxon>Sordariomycetidae</taxon>
        <taxon>Cephalothecales</taxon>
        <taxon>Cephalothecaceae</taxon>
        <taxon>Phialemonium</taxon>
    </lineage>
</organism>
<dbReference type="RefSeq" id="XP_060278513.1">
    <property type="nucleotide sequence ID" value="XM_060426304.1"/>
</dbReference>
<feature type="transmembrane region" description="Helical" evidence="2">
    <location>
        <begin position="125"/>
        <end position="146"/>
    </location>
</feature>
<evidence type="ECO:0000256" key="2">
    <source>
        <dbReference type="SAM" id="Phobius"/>
    </source>
</evidence>
<dbReference type="AlphaFoldDB" id="A0AAJ0FIP7"/>
<dbReference type="GeneID" id="85309491"/>
<proteinExistence type="predicted"/>
<feature type="compositionally biased region" description="Basic and acidic residues" evidence="1">
    <location>
        <begin position="73"/>
        <end position="87"/>
    </location>
</feature>
<sequence length="159" mass="17617">MGGIRLRSLAQRRSVSISTADIAILVHKKMMAKAPSIPKEEIDARCKSDSFAKIVASLQFIWLGIHRGNTDVDNRTRGVEREHGREGTDDDNGDGGDSRRINGDQNRLGEQDARSAPFGVDLRVAIPWVITVGICITFGALHCLMWHRVFPTAIELCHE</sequence>
<keyword evidence="2" id="KW-0472">Membrane</keyword>
<comment type="caution">
    <text evidence="3">The sequence shown here is derived from an EMBL/GenBank/DDBJ whole genome shotgun (WGS) entry which is preliminary data.</text>
</comment>
<gene>
    <name evidence="3" type="ORF">QBC33DRAFT_519646</name>
</gene>
<protein>
    <submittedName>
        <fullName evidence="3">Uncharacterized protein</fullName>
    </submittedName>
</protein>
<name>A0AAJ0FIP7_9PEZI</name>
<keyword evidence="4" id="KW-1185">Reference proteome</keyword>